<protein>
    <submittedName>
        <fullName evidence="6">ABC transporter ATP-binding protein</fullName>
    </submittedName>
</protein>
<dbReference type="PROSITE" id="PS00211">
    <property type="entry name" value="ABC_TRANSPORTER_1"/>
    <property type="match status" value="1"/>
</dbReference>
<dbReference type="SMART" id="SM00382">
    <property type="entry name" value="AAA"/>
    <property type="match status" value="1"/>
</dbReference>
<feature type="domain" description="ABC transporter" evidence="5">
    <location>
        <begin position="3"/>
        <end position="205"/>
    </location>
</feature>
<keyword evidence="3" id="KW-0547">Nucleotide-binding</keyword>
<name>A0ABW1V0P3_9BACL</name>
<dbReference type="SUPFAM" id="SSF52540">
    <property type="entry name" value="P-loop containing nucleoside triphosphate hydrolases"/>
    <property type="match status" value="1"/>
</dbReference>
<dbReference type="PROSITE" id="PS50893">
    <property type="entry name" value="ABC_TRANSPORTER_2"/>
    <property type="match status" value="1"/>
</dbReference>
<comment type="caution">
    <text evidence="6">The sequence shown here is derived from an EMBL/GenBank/DDBJ whole genome shotgun (WGS) entry which is preliminary data.</text>
</comment>
<dbReference type="InterPro" id="IPR003593">
    <property type="entry name" value="AAA+_ATPase"/>
</dbReference>
<evidence type="ECO:0000313" key="6">
    <source>
        <dbReference type="EMBL" id="MFC6332059.1"/>
    </source>
</evidence>
<dbReference type="EMBL" id="JBHSTE010000002">
    <property type="protein sequence ID" value="MFC6332059.1"/>
    <property type="molecule type" value="Genomic_DNA"/>
</dbReference>
<dbReference type="InterPro" id="IPR050319">
    <property type="entry name" value="ABC_transp_ATP-bind"/>
</dbReference>
<evidence type="ECO:0000256" key="2">
    <source>
        <dbReference type="ARBA" id="ARBA00022448"/>
    </source>
</evidence>
<reference evidence="7" key="1">
    <citation type="journal article" date="2019" name="Int. J. Syst. Evol. Microbiol.">
        <title>The Global Catalogue of Microorganisms (GCM) 10K type strain sequencing project: providing services to taxonomists for standard genome sequencing and annotation.</title>
        <authorList>
            <consortium name="The Broad Institute Genomics Platform"/>
            <consortium name="The Broad Institute Genome Sequencing Center for Infectious Disease"/>
            <person name="Wu L."/>
            <person name="Ma J."/>
        </authorList>
    </citation>
    <scope>NUCLEOTIDE SEQUENCE [LARGE SCALE GENOMIC DNA]</scope>
    <source>
        <strain evidence="7">PCU 280</strain>
    </source>
</reference>
<comment type="similarity">
    <text evidence="1">Belongs to the ABC transporter superfamily.</text>
</comment>
<evidence type="ECO:0000256" key="1">
    <source>
        <dbReference type="ARBA" id="ARBA00005417"/>
    </source>
</evidence>
<proteinExistence type="inferred from homology"/>
<evidence type="ECO:0000313" key="7">
    <source>
        <dbReference type="Proteomes" id="UP001596233"/>
    </source>
</evidence>
<keyword evidence="4 6" id="KW-0067">ATP-binding</keyword>
<sequence length="206" mass="23240">MKLEARGLGKCINKNNWLFQHVDLTLHSGKIIGLQGPSGCGKSSLCRLIAGMEAPTQGSVLLDGRPLQKRGYQPIQFVFQHPERAVNPRWRVRSIVSEGWMPDDELLESLHIDRSWLDRWPSELSGGQLQRICIARALCPQTKFLIADEMTTMLDAITQASIWKTVLDIASERHMGLLVVSHDRHLLNRICNQVIDFHSISHTSVS</sequence>
<organism evidence="6 7">
    <name type="scientific">Paenibacillus septentrionalis</name>
    <dbReference type="NCBI Taxonomy" id="429342"/>
    <lineage>
        <taxon>Bacteria</taxon>
        <taxon>Bacillati</taxon>
        <taxon>Bacillota</taxon>
        <taxon>Bacilli</taxon>
        <taxon>Bacillales</taxon>
        <taxon>Paenibacillaceae</taxon>
        <taxon>Paenibacillus</taxon>
    </lineage>
</organism>
<evidence type="ECO:0000259" key="5">
    <source>
        <dbReference type="PROSITE" id="PS50893"/>
    </source>
</evidence>
<dbReference type="InterPro" id="IPR003439">
    <property type="entry name" value="ABC_transporter-like_ATP-bd"/>
</dbReference>
<accession>A0ABW1V0P3</accession>
<keyword evidence="2" id="KW-0813">Transport</keyword>
<dbReference type="RefSeq" id="WP_379232022.1">
    <property type="nucleotide sequence ID" value="NZ_JBHSTE010000002.1"/>
</dbReference>
<gene>
    <name evidence="6" type="ORF">ACFP56_05445</name>
</gene>
<dbReference type="Proteomes" id="UP001596233">
    <property type="component" value="Unassembled WGS sequence"/>
</dbReference>
<dbReference type="GO" id="GO:0005524">
    <property type="term" value="F:ATP binding"/>
    <property type="evidence" value="ECO:0007669"/>
    <property type="project" value="UniProtKB-KW"/>
</dbReference>
<dbReference type="PANTHER" id="PTHR43776:SF7">
    <property type="entry name" value="D,D-DIPEPTIDE TRANSPORT ATP-BINDING PROTEIN DDPF-RELATED"/>
    <property type="match status" value="1"/>
</dbReference>
<dbReference type="Gene3D" id="3.40.50.300">
    <property type="entry name" value="P-loop containing nucleotide triphosphate hydrolases"/>
    <property type="match status" value="1"/>
</dbReference>
<evidence type="ECO:0000256" key="4">
    <source>
        <dbReference type="ARBA" id="ARBA00022840"/>
    </source>
</evidence>
<dbReference type="InterPro" id="IPR027417">
    <property type="entry name" value="P-loop_NTPase"/>
</dbReference>
<dbReference type="Pfam" id="PF00005">
    <property type="entry name" value="ABC_tran"/>
    <property type="match status" value="1"/>
</dbReference>
<dbReference type="PANTHER" id="PTHR43776">
    <property type="entry name" value="TRANSPORT ATP-BINDING PROTEIN"/>
    <property type="match status" value="1"/>
</dbReference>
<evidence type="ECO:0000256" key="3">
    <source>
        <dbReference type="ARBA" id="ARBA00022741"/>
    </source>
</evidence>
<keyword evidence="7" id="KW-1185">Reference proteome</keyword>
<dbReference type="InterPro" id="IPR017871">
    <property type="entry name" value="ABC_transporter-like_CS"/>
</dbReference>